<dbReference type="GO" id="GO:0002143">
    <property type="term" value="P:tRNA wobble position uridine thiolation"/>
    <property type="evidence" value="ECO:0007669"/>
    <property type="project" value="TreeGrafter"/>
</dbReference>
<dbReference type="Gene3D" id="3.30.1420.10">
    <property type="match status" value="1"/>
</dbReference>
<dbReference type="GO" id="GO:0005737">
    <property type="term" value="C:cytoplasm"/>
    <property type="evidence" value="ECO:0007669"/>
    <property type="project" value="UniProtKB-SubCell"/>
</dbReference>
<dbReference type="EC" id="2.8.1.-" evidence="3"/>
<evidence type="ECO:0000313" key="5">
    <source>
        <dbReference type="EMBL" id="SDF94853.1"/>
    </source>
</evidence>
<dbReference type="EMBL" id="FNCI01000003">
    <property type="protein sequence ID" value="SDF94853.1"/>
    <property type="molecule type" value="Genomic_DNA"/>
</dbReference>
<dbReference type="GO" id="GO:0097163">
    <property type="term" value="F:sulfur carrier activity"/>
    <property type="evidence" value="ECO:0007669"/>
    <property type="project" value="TreeGrafter"/>
</dbReference>
<evidence type="ECO:0000256" key="3">
    <source>
        <dbReference type="PIRNR" id="PIRNR006223"/>
    </source>
</evidence>
<reference evidence="5 6" key="1">
    <citation type="submission" date="2016-10" db="EMBL/GenBank/DDBJ databases">
        <authorList>
            <person name="de Groot N.N."/>
        </authorList>
    </citation>
    <scope>NUCLEOTIDE SEQUENCE [LARGE SCALE GENOMIC DNA]</scope>
    <source>
        <strain evidence="5 6">BH539</strain>
    </source>
</reference>
<keyword evidence="2" id="KW-0963">Cytoplasm</keyword>
<dbReference type="Gene3D" id="1.10.10.370">
    <property type="entry name" value="DsrC-like protein, C-terminal domain"/>
    <property type="match status" value="1"/>
</dbReference>
<sequence>MASSEIYRYLSVQDKDIALDPEGFLVDMADWSPAVAEALAAEEERTLTAEHWEVIEVLRNFYARYEMAPAMRPLVKAVGLALGAEKGKSLHLMRLFPDSPAKVGARLAGLPKPANCL</sequence>
<dbReference type="Pfam" id="PF04358">
    <property type="entry name" value="DsrC"/>
    <property type="match status" value="1"/>
</dbReference>
<gene>
    <name evidence="5" type="ORF">SAMN05216571_103144</name>
</gene>
<dbReference type="PANTHER" id="PTHR37010:SF1">
    <property type="entry name" value="SULFURTRANSFERASE TUSE"/>
    <property type="match status" value="1"/>
</dbReference>
<comment type="similarity">
    <text evidence="3">Belongs to the dsrC/tusE family.</text>
</comment>
<proteinExistence type="inferred from homology"/>
<dbReference type="SUPFAM" id="SSF69721">
    <property type="entry name" value="DsrC, the gamma subunit of dissimilatory sulfite reductase"/>
    <property type="match status" value="1"/>
</dbReference>
<dbReference type="InterPro" id="IPR007453">
    <property type="entry name" value="DsrC/TusE"/>
</dbReference>
<accession>A0A1G7Q8P6</accession>
<evidence type="ECO:0000256" key="4">
    <source>
        <dbReference type="PIRSR" id="PIRSR006223-50"/>
    </source>
</evidence>
<evidence type="ECO:0000313" key="6">
    <source>
        <dbReference type="Proteomes" id="UP000198641"/>
    </source>
</evidence>
<dbReference type="OrthoDB" id="9786347at2"/>
<dbReference type="STRING" id="284577.SAMN05216571_103144"/>
<dbReference type="AlphaFoldDB" id="A0A1G7Q8P6"/>
<dbReference type="NCBIfam" id="TIGR03342">
    <property type="entry name" value="dsrC_tusE_dsvC"/>
    <property type="match status" value="1"/>
</dbReference>
<dbReference type="InterPro" id="IPR042072">
    <property type="entry name" value="DsrC-like_C"/>
</dbReference>
<keyword evidence="6" id="KW-1185">Reference proteome</keyword>
<comment type="subcellular location">
    <subcellularLocation>
        <location evidence="1">Cytoplasm</location>
    </subcellularLocation>
</comment>
<name>A0A1G7Q8P6_9GAMM</name>
<dbReference type="Proteomes" id="UP000198641">
    <property type="component" value="Unassembled WGS sequence"/>
</dbReference>
<feature type="active site" description="Cysteine persulfide intermediate" evidence="4">
    <location>
        <position position="116"/>
    </location>
</feature>
<dbReference type="GO" id="GO:0016740">
    <property type="term" value="F:transferase activity"/>
    <property type="evidence" value="ECO:0007669"/>
    <property type="project" value="UniProtKB-KW"/>
</dbReference>
<dbReference type="PANTHER" id="PTHR37010">
    <property type="entry name" value="SULFURTRANSFERASE TUSE"/>
    <property type="match status" value="1"/>
</dbReference>
<comment type="function">
    <text evidence="3">Part of a sulfur-relay system.</text>
</comment>
<evidence type="ECO:0000256" key="2">
    <source>
        <dbReference type="ARBA" id="ARBA00022490"/>
    </source>
</evidence>
<dbReference type="PIRSF" id="PIRSF006223">
    <property type="entry name" value="DsrC_TusE"/>
    <property type="match status" value="1"/>
</dbReference>
<dbReference type="RefSeq" id="WP_092523876.1">
    <property type="nucleotide sequence ID" value="NZ_FNCI01000003.1"/>
</dbReference>
<dbReference type="InterPro" id="IPR025526">
    <property type="entry name" value="DsrC-like_dom_sf"/>
</dbReference>
<dbReference type="InterPro" id="IPR043163">
    <property type="entry name" value="DsrC-like_N"/>
</dbReference>
<protein>
    <recommendedName>
        <fullName evidence="3">Sulfurtransferase</fullName>
        <ecNumber evidence="3">2.8.1.-</ecNumber>
    </recommendedName>
</protein>
<organism evidence="5 6">
    <name type="scientific">Onishia taeanensis</name>
    <dbReference type="NCBI Taxonomy" id="284577"/>
    <lineage>
        <taxon>Bacteria</taxon>
        <taxon>Pseudomonadati</taxon>
        <taxon>Pseudomonadota</taxon>
        <taxon>Gammaproteobacteria</taxon>
        <taxon>Oceanospirillales</taxon>
        <taxon>Halomonadaceae</taxon>
        <taxon>Onishia</taxon>
    </lineage>
</organism>
<evidence type="ECO:0000256" key="1">
    <source>
        <dbReference type="ARBA" id="ARBA00004496"/>
    </source>
</evidence>
<keyword evidence="3" id="KW-0808">Transferase</keyword>